<proteinExistence type="predicted"/>
<name>A0ABQ4YYP5_9ASTR</name>
<protein>
    <submittedName>
        <fullName evidence="1">Uncharacterized protein</fullName>
    </submittedName>
</protein>
<evidence type="ECO:0000313" key="2">
    <source>
        <dbReference type="Proteomes" id="UP001151760"/>
    </source>
</evidence>
<gene>
    <name evidence="1" type="ORF">Tco_0749082</name>
</gene>
<evidence type="ECO:0000313" key="1">
    <source>
        <dbReference type="EMBL" id="GJS82541.1"/>
    </source>
</evidence>
<organism evidence="1 2">
    <name type="scientific">Tanacetum coccineum</name>
    <dbReference type="NCBI Taxonomy" id="301880"/>
    <lineage>
        <taxon>Eukaryota</taxon>
        <taxon>Viridiplantae</taxon>
        <taxon>Streptophyta</taxon>
        <taxon>Embryophyta</taxon>
        <taxon>Tracheophyta</taxon>
        <taxon>Spermatophyta</taxon>
        <taxon>Magnoliopsida</taxon>
        <taxon>eudicotyledons</taxon>
        <taxon>Gunneridae</taxon>
        <taxon>Pentapetalae</taxon>
        <taxon>asterids</taxon>
        <taxon>campanulids</taxon>
        <taxon>Asterales</taxon>
        <taxon>Asteraceae</taxon>
        <taxon>Asteroideae</taxon>
        <taxon>Anthemideae</taxon>
        <taxon>Anthemidinae</taxon>
        <taxon>Tanacetum</taxon>
    </lineage>
</organism>
<reference evidence="1" key="1">
    <citation type="journal article" date="2022" name="Int. J. Mol. Sci.">
        <title>Draft Genome of Tanacetum Coccineum: Genomic Comparison of Closely Related Tanacetum-Family Plants.</title>
        <authorList>
            <person name="Yamashiro T."/>
            <person name="Shiraishi A."/>
            <person name="Nakayama K."/>
            <person name="Satake H."/>
        </authorList>
    </citation>
    <scope>NUCLEOTIDE SEQUENCE</scope>
</reference>
<feature type="non-terminal residue" evidence="1">
    <location>
        <position position="50"/>
    </location>
</feature>
<comment type="caution">
    <text evidence="1">The sequence shown here is derived from an EMBL/GenBank/DDBJ whole genome shotgun (WGS) entry which is preliminary data.</text>
</comment>
<dbReference type="EMBL" id="BQNB010010832">
    <property type="protein sequence ID" value="GJS82541.1"/>
    <property type="molecule type" value="Genomic_DNA"/>
</dbReference>
<dbReference type="Proteomes" id="UP001151760">
    <property type="component" value="Unassembled WGS sequence"/>
</dbReference>
<accession>A0ABQ4YYP5</accession>
<keyword evidence="2" id="KW-1185">Reference proteome</keyword>
<reference evidence="1" key="2">
    <citation type="submission" date="2022-01" db="EMBL/GenBank/DDBJ databases">
        <authorList>
            <person name="Yamashiro T."/>
            <person name="Shiraishi A."/>
            <person name="Satake H."/>
            <person name="Nakayama K."/>
        </authorList>
    </citation>
    <scope>NUCLEOTIDE SEQUENCE</scope>
</reference>
<sequence length="50" mass="5389">MIATKVSHVKENGILVITRDRATGLVAEGYGDAIYNLEVEQNIESGGENI</sequence>